<evidence type="ECO:0000313" key="2">
    <source>
        <dbReference type="Proteomes" id="UP000198636"/>
    </source>
</evidence>
<dbReference type="RefSeq" id="WP_278278217.1">
    <property type="nucleotide sequence ID" value="NZ_FMUS01000013.1"/>
</dbReference>
<name>A0A1G5I2Q1_9FIRM</name>
<dbReference type="AlphaFoldDB" id="A0A1G5I2Q1"/>
<dbReference type="EMBL" id="FMUS01000013">
    <property type="protein sequence ID" value="SCY70144.1"/>
    <property type="molecule type" value="Genomic_DNA"/>
</dbReference>
<sequence length="43" mass="5293">MQNEVYVMKINEDFKREKFESLLNFIDKKKKIRYLNLGFTAIH</sequence>
<organism evidence="1 2">
    <name type="scientific">Alkaliphilus peptidifermentans DSM 18978</name>
    <dbReference type="NCBI Taxonomy" id="1120976"/>
    <lineage>
        <taxon>Bacteria</taxon>
        <taxon>Bacillati</taxon>
        <taxon>Bacillota</taxon>
        <taxon>Clostridia</taxon>
        <taxon>Peptostreptococcales</taxon>
        <taxon>Natronincolaceae</taxon>
        <taxon>Alkaliphilus</taxon>
    </lineage>
</organism>
<dbReference type="STRING" id="1120976.SAMN03080606_02217"/>
<gene>
    <name evidence="1" type="ORF">SAMN03080606_02217</name>
</gene>
<reference evidence="1 2" key="1">
    <citation type="submission" date="2016-10" db="EMBL/GenBank/DDBJ databases">
        <authorList>
            <person name="de Groot N.N."/>
        </authorList>
    </citation>
    <scope>NUCLEOTIDE SEQUENCE [LARGE SCALE GENOMIC DNA]</scope>
    <source>
        <strain evidence="1 2">DSM 18978</strain>
    </source>
</reference>
<evidence type="ECO:0000313" key="1">
    <source>
        <dbReference type="EMBL" id="SCY70144.1"/>
    </source>
</evidence>
<keyword evidence="2" id="KW-1185">Reference proteome</keyword>
<accession>A0A1G5I2Q1</accession>
<dbReference type="Proteomes" id="UP000198636">
    <property type="component" value="Unassembled WGS sequence"/>
</dbReference>
<protein>
    <submittedName>
        <fullName evidence="1">Uncharacterized protein</fullName>
    </submittedName>
</protein>
<proteinExistence type="predicted"/>